<accession>A0A371D562</accession>
<feature type="region of interest" description="Disordered" evidence="1">
    <location>
        <begin position="168"/>
        <end position="208"/>
    </location>
</feature>
<evidence type="ECO:0000256" key="1">
    <source>
        <dbReference type="SAM" id="MobiDB-lite"/>
    </source>
</evidence>
<keyword evidence="3" id="KW-1185">Reference proteome</keyword>
<feature type="compositionally biased region" description="Pro residues" evidence="1">
    <location>
        <begin position="179"/>
        <end position="200"/>
    </location>
</feature>
<evidence type="ECO:0000313" key="2">
    <source>
        <dbReference type="EMBL" id="RDX47632.1"/>
    </source>
</evidence>
<protein>
    <submittedName>
        <fullName evidence="2">Uncharacterized protein</fullName>
    </submittedName>
</protein>
<dbReference type="OrthoDB" id="2757513at2759"/>
<feature type="compositionally biased region" description="Low complexity" evidence="1">
    <location>
        <begin position="168"/>
        <end position="178"/>
    </location>
</feature>
<evidence type="ECO:0000313" key="3">
    <source>
        <dbReference type="Proteomes" id="UP000256964"/>
    </source>
</evidence>
<dbReference type="AlphaFoldDB" id="A0A371D562"/>
<dbReference type="EMBL" id="KZ857417">
    <property type="protein sequence ID" value="RDX47632.1"/>
    <property type="molecule type" value="Genomic_DNA"/>
</dbReference>
<sequence>MTQADNADKKAGWLVVLGDKGGKCYKTQRHFFVKGGKWSAPFPVVVYVSTEEEANDVLSFEPAIRLMMRAEGLQEKVRLAMSLPGWDTVLGEYNDGMYPVVHGQRCGIYTQYNDAVESVNFTERPIWRKVAPFGRALAYMITKGESEKSTNKDWQDLLESLSQVRVSSPVQRAASQAPSPAPVPVPTPTPPPALSAPPTTPKKLQPGSVRWSAAEQDYVFSAPTSRSPAPTPATSQAVPAADIFEDATFNEYVFPPMHQAVNMGPGFVYQHVRTLRGIKSTHSAPVADRLATPSCGPAADIYLQALGYDVEAKLTVARELQAAVEMGDFVRKICSYGLPALEAKYIWYLYESDGPQTYWSYTHIM</sequence>
<name>A0A371D562_9APHY</name>
<gene>
    <name evidence="2" type="ORF">OH76DRAFT_1484544</name>
</gene>
<proteinExistence type="predicted"/>
<organism evidence="2 3">
    <name type="scientific">Lentinus brumalis</name>
    <dbReference type="NCBI Taxonomy" id="2498619"/>
    <lineage>
        <taxon>Eukaryota</taxon>
        <taxon>Fungi</taxon>
        <taxon>Dikarya</taxon>
        <taxon>Basidiomycota</taxon>
        <taxon>Agaricomycotina</taxon>
        <taxon>Agaricomycetes</taxon>
        <taxon>Polyporales</taxon>
        <taxon>Polyporaceae</taxon>
        <taxon>Lentinus</taxon>
    </lineage>
</organism>
<dbReference type="Proteomes" id="UP000256964">
    <property type="component" value="Unassembled WGS sequence"/>
</dbReference>
<reference evidence="2 3" key="1">
    <citation type="journal article" date="2018" name="Biotechnol. Biofuels">
        <title>Integrative visual omics of the white-rot fungus Polyporus brumalis exposes the biotechnological potential of its oxidative enzymes for delignifying raw plant biomass.</title>
        <authorList>
            <person name="Miyauchi S."/>
            <person name="Rancon A."/>
            <person name="Drula E."/>
            <person name="Hage H."/>
            <person name="Chaduli D."/>
            <person name="Favel A."/>
            <person name="Grisel S."/>
            <person name="Henrissat B."/>
            <person name="Herpoel-Gimbert I."/>
            <person name="Ruiz-Duenas F.J."/>
            <person name="Chevret D."/>
            <person name="Hainaut M."/>
            <person name="Lin J."/>
            <person name="Wang M."/>
            <person name="Pangilinan J."/>
            <person name="Lipzen A."/>
            <person name="Lesage-Meessen L."/>
            <person name="Navarro D."/>
            <person name="Riley R."/>
            <person name="Grigoriev I.V."/>
            <person name="Zhou S."/>
            <person name="Raouche S."/>
            <person name="Rosso M.N."/>
        </authorList>
    </citation>
    <scope>NUCLEOTIDE SEQUENCE [LARGE SCALE GENOMIC DNA]</scope>
    <source>
        <strain evidence="2 3">BRFM 1820</strain>
    </source>
</reference>